<dbReference type="Proteomes" id="UP001345827">
    <property type="component" value="Unassembled WGS sequence"/>
</dbReference>
<feature type="compositionally biased region" description="Low complexity" evidence="2">
    <location>
        <begin position="432"/>
        <end position="444"/>
    </location>
</feature>
<feature type="coiled-coil region" evidence="1">
    <location>
        <begin position="552"/>
        <end position="614"/>
    </location>
</feature>
<keyword evidence="4" id="KW-1185">Reference proteome</keyword>
<proteinExistence type="predicted"/>
<feature type="region of interest" description="Disordered" evidence="2">
    <location>
        <begin position="420"/>
        <end position="457"/>
    </location>
</feature>
<evidence type="ECO:0000256" key="2">
    <source>
        <dbReference type="SAM" id="MobiDB-lite"/>
    </source>
</evidence>
<feature type="compositionally biased region" description="Low complexity" evidence="2">
    <location>
        <begin position="526"/>
        <end position="542"/>
    </location>
</feature>
<comment type="caution">
    <text evidence="3">The sequence shown here is derived from an EMBL/GenBank/DDBJ whole genome shotgun (WGS) entry which is preliminary data.</text>
</comment>
<name>A0AAV9Q6N0_9PEZI</name>
<organism evidence="3 4">
    <name type="scientific">Vermiconidia calcicola</name>
    <dbReference type="NCBI Taxonomy" id="1690605"/>
    <lineage>
        <taxon>Eukaryota</taxon>
        <taxon>Fungi</taxon>
        <taxon>Dikarya</taxon>
        <taxon>Ascomycota</taxon>
        <taxon>Pezizomycotina</taxon>
        <taxon>Dothideomycetes</taxon>
        <taxon>Dothideomycetidae</taxon>
        <taxon>Mycosphaerellales</taxon>
        <taxon>Extremaceae</taxon>
        <taxon>Vermiconidia</taxon>
    </lineage>
</organism>
<feature type="region of interest" description="Disordered" evidence="2">
    <location>
        <begin position="503"/>
        <end position="542"/>
    </location>
</feature>
<keyword evidence="1" id="KW-0175">Coiled coil</keyword>
<gene>
    <name evidence="3" type="ORF">LTR25_005236</name>
</gene>
<reference evidence="3 4" key="1">
    <citation type="submission" date="2023-06" db="EMBL/GenBank/DDBJ databases">
        <title>Black Yeasts Isolated from many extreme environments.</title>
        <authorList>
            <person name="Coleine C."/>
            <person name="Stajich J.E."/>
            <person name="Selbmann L."/>
        </authorList>
    </citation>
    <scope>NUCLEOTIDE SEQUENCE [LARGE SCALE GENOMIC DNA]</scope>
    <source>
        <strain evidence="3 4">CCFEE 5887</strain>
    </source>
</reference>
<dbReference type="EMBL" id="JAXLQG010000008">
    <property type="protein sequence ID" value="KAK5536562.1"/>
    <property type="molecule type" value="Genomic_DNA"/>
</dbReference>
<feature type="coiled-coil region" evidence="1">
    <location>
        <begin position="650"/>
        <end position="719"/>
    </location>
</feature>
<feature type="region of interest" description="Disordered" evidence="2">
    <location>
        <begin position="1"/>
        <end position="21"/>
    </location>
</feature>
<evidence type="ECO:0000256" key="1">
    <source>
        <dbReference type="SAM" id="Coils"/>
    </source>
</evidence>
<feature type="compositionally biased region" description="Polar residues" evidence="2">
    <location>
        <begin position="503"/>
        <end position="513"/>
    </location>
</feature>
<protein>
    <submittedName>
        <fullName evidence="3">Uncharacterized protein</fullName>
    </submittedName>
</protein>
<dbReference type="AlphaFoldDB" id="A0AAV9Q6N0"/>
<sequence length="758" mass="84173">MNNTIAEEQRGSDKTTPPPEQMERGMLAMAQRAFNAVPEFVGYPLRRVGTAVRSKVLKPRLHTPKPASTISPCPSLSLPAIETVSGTLTTELQAMQLLDLDESHMPANPINTKHNGLATYEGILDRLRSSLKELDGTSSRCLAQWEQSRSLFPREVIGVDLHIAMTQTRRQVVDNQTLVLVHTSNITSLQSVNSNTVDIGPLPLPPLANQASSSQEVVLGTALPRLPALGALRLASDLTYHALLPVRAQGMALITSEDAKVSKPLVFPGINAPEPKYITTALAGSKRGIDQVDEPTVKLDRKRRILEHTKVKVRRNVYHQPDPAVVVEAQWLPEKFRQFRFSEPYNLVCTDWLVYVPAHLQVEFDSPIPQCFFDRMVRHFEDMSEAKLGSCFPIPSEDFLSCGETDGAAEGEEFGQEMPDTYAHHHPPQVYGSQSGSAQPAAGAFDDDEPFPYSAGNAYGPPPAAVVAGLNDGYGAPPAAVVAGIDVNVPDVGCVNHSSVHQTFGTQPTTSYNDFDPAASPDEYGTSPEDTPSPPDTFDTTATSPLEAWEAQQIIRNLVEQLIQKEQELNENKTDNQAFMVQVDRMITNLREHNNRLEDRCQALFAENRDLEKVNQSLSDVNTALQRTNTRLELKTSSQGYNVAAMTELRRQKDAEIRSLGQDIRRLEKENKDLETKLDEAQEEKCDAWTEASRMEDDRDEKTARVEELEKELDEAKTKLCDAWTETSNMEEGRDLERAMKEKALSHIEQTNRKLSGM</sequence>
<evidence type="ECO:0000313" key="3">
    <source>
        <dbReference type="EMBL" id="KAK5536562.1"/>
    </source>
</evidence>
<accession>A0AAV9Q6N0</accession>
<evidence type="ECO:0000313" key="4">
    <source>
        <dbReference type="Proteomes" id="UP001345827"/>
    </source>
</evidence>